<organism evidence="2">
    <name type="scientific">Amphora coffeiformis</name>
    <dbReference type="NCBI Taxonomy" id="265554"/>
    <lineage>
        <taxon>Eukaryota</taxon>
        <taxon>Sar</taxon>
        <taxon>Stramenopiles</taxon>
        <taxon>Ochrophyta</taxon>
        <taxon>Bacillariophyta</taxon>
        <taxon>Bacillariophyceae</taxon>
        <taxon>Bacillariophycidae</taxon>
        <taxon>Thalassiophysales</taxon>
        <taxon>Catenulaceae</taxon>
        <taxon>Amphora</taxon>
    </lineage>
</organism>
<feature type="domain" description="PDEase" evidence="1">
    <location>
        <begin position="149"/>
        <end position="385"/>
    </location>
</feature>
<reference evidence="2" key="1">
    <citation type="submission" date="2021-01" db="EMBL/GenBank/DDBJ databases">
        <authorList>
            <person name="Corre E."/>
            <person name="Pelletier E."/>
            <person name="Niang G."/>
            <person name="Scheremetjew M."/>
            <person name="Finn R."/>
            <person name="Kale V."/>
            <person name="Holt S."/>
            <person name="Cochrane G."/>
            <person name="Meng A."/>
            <person name="Brown T."/>
            <person name="Cohen L."/>
        </authorList>
    </citation>
    <scope>NUCLEOTIDE SEQUENCE</scope>
    <source>
        <strain evidence="2">CCMP127</strain>
    </source>
</reference>
<sequence length="468" mass="53345">MTEVVTAPNLLCPSSFGEEVDDSNDTTKSNNHDWLSFSQNTDIGKLAEELLKRERLVDWATSVLAKGLAVVAHRRRCGDHPNSTTVVPNKPARIPLDEVVDVIDFRHHADSSSVTTASETTIEHLPENIRRLLREFVSVIASTHKMHAYHNFANACQTLMCTAESLSIARRQSGVSPLAALALLFASLIPYVNHPGGDLTNVQISQDQVWLGQHYQMTAVLQQNALDVTWHIFMDAQFDEMRQYMFHSSIQNDEFALFRQVVVNAVMATDDGDNAKARQEREARWKESAVTDSNMRQTVLLEYLLQLSQATPALQDGRTYLRETQLRFDETVLAHQQGRLGGDNYEEYEDEENHHHHHPSTYWYQRELDYLDNMVVPLVRRLREAKVLPHADTVYRNVRRNRCEWKNCGEAIVKAFVQGKYRADEESDQSALRSEKSTLPVEELLTQALLQDRVRNNKGTDAANLLQP</sequence>
<protein>
    <recommendedName>
        <fullName evidence="1">PDEase domain-containing protein</fullName>
    </recommendedName>
</protein>
<evidence type="ECO:0000313" key="2">
    <source>
        <dbReference type="EMBL" id="CAE0404890.1"/>
    </source>
</evidence>
<proteinExistence type="predicted"/>
<name>A0A7S3KYA4_9STRA</name>
<dbReference type="Gene3D" id="1.10.1300.10">
    <property type="entry name" value="3'5'-cyclic nucleotide phosphodiesterase, catalytic domain"/>
    <property type="match status" value="1"/>
</dbReference>
<dbReference type="SUPFAM" id="SSF109604">
    <property type="entry name" value="HD-domain/PDEase-like"/>
    <property type="match status" value="1"/>
</dbReference>
<dbReference type="InterPro" id="IPR036971">
    <property type="entry name" value="PDEase_catalytic_dom_sf"/>
</dbReference>
<dbReference type="GO" id="GO:0004114">
    <property type="term" value="F:3',5'-cyclic-nucleotide phosphodiesterase activity"/>
    <property type="evidence" value="ECO:0007669"/>
    <property type="project" value="InterPro"/>
</dbReference>
<gene>
    <name evidence="2" type="ORF">ACOF00016_LOCUS2977</name>
</gene>
<dbReference type="GO" id="GO:0007165">
    <property type="term" value="P:signal transduction"/>
    <property type="evidence" value="ECO:0007669"/>
    <property type="project" value="InterPro"/>
</dbReference>
<dbReference type="AlphaFoldDB" id="A0A7S3KYA4"/>
<dbReference type="EMBL" id="HBIM01003449">
    <property type="protein sequence ID" value="CAE0404890.1"/>
    <property type="molecule type" value="Transcribed_RNA"/>
</dbReference>
<dbReference type="Pfam" id="PF00233">
    <property type="entry name" value="PDEase_I"/>
    <property type="match status" value="1"/>
</dbReference>
<dbReference type="InterPro" id="IPR002073">
    <property type="entry name" value="PDEase_catalytic_dom"/>
</dbReference>
<evidence type="ECO:0000259" key="1">
    <source>
        <dbReference type="Pfam" id="PF00233"/>
    </source>
</evidence>
<accession>A0A7S3KYA4</accession>